<name>A0A4W5RZ15_9TELE</name>
<dbReference type="SMART" id="SM00248">
    <property type="entry name" value="ANK"/>
    <property type="match status" value="2"/>
</dbReference>
<dbReference type="GO" id="GO:0085020">
    <property type="term" value="P:protein K6-linked ubiquitination"/>
    <property type="evidence" value="ECO:0007669"/>
    <property type="project" value="TreeGrafter"/>
</dbReference>
<keyword evidence="6" id="KW-1185">Reference proteome</keyword>
<dbReference type="SUPFAM" id="SSF48403">
    <property type="entry name" value="Ankyrin repeat"/>
    <property type="match status" value="1"/>
</dbReference>
<dbReference type="STRING" id="62062.ENSHHUP00000091715"/>
<feature type="region of interest" description="Disordered" evidence="4">
    <location>
        <begin position="121"/>
        <end position="178"/>
    </location>
</feature>
<dbReference type="GeneTree" id="ENSGT00940000154742"/>
<evidence type="ECO:0000313" key="6">
    <source>
        <dbReference type="Proteomes" id="UP000314982"/>
    </source>
</evidence>
<evidence type="ECO:0000313" key="5">
    <source>
        <dbReference type="Ensembl" id="ENSHHUP00000091715.1"/>
    </source>
</evidence>
<dbReference type="GO" id="GO:0004842">
    <property type="term" value="F:ubiquitin-protein transferase activity"/>
    <property type="evidence" value="ECO:0007669"/>
    <property type="project" value="TreeGrafter"/>
</dbReference>
<proteinExistence type="predicted"/>
<evidence type="ECO:0000256" key="4">
    <source>
        <dbReference type="SAM" id="MobiDB-lite"/>
    </source>
</evidence>
<dbReference type="Gene3D" id="1.25.40.20">
    <property type="entry name" value="Ankyrin repeat-containing domain"/>
    <property type="match status" value="1"/>
</dbReference>
<dbReference type="AlphaFoldDB" id="A0A4W5RZ15"/>
<feature type="compositionally biased region" description="Polar residues" evidence="4">
    <location>
        <begin position="128"/>
        <end position="139"/>
    </location>
</feature>
<accession>A0A4W5RZ15</accession>
<feature type="repeat" description="ANK" evidence="3">
    <location>
        <begin position="24"/>
        <end position="56"/>
    </location>
</feature>
<dbReference type="GO" id="GO:0070531">
    <property type="term" value="C:BRCA1-A complex"/>
    <property type="evidence" value="ECO:0007669"/>
    <property type="project" value="TreeGrafter"/>
</dbReference>
<dbReference type="Ensembl" id="ENSHHUT00000094538.1">
    <property type="protein sequence ID" value="ENSHHUP00000091715.1"/>
    <property type="gene ID" value="ENSHHUG00000052896.1"/>
</dbReference>
<dbReference type="Pfam" id="PF12796">
    <property type="entry name" value="Ank_2"/>
    <property type="match status" value="1"/>
</dbReference>
<dbReference type="PANTHER" id="PTHR24171">
    <property type="entry name" value="ANKYRIN REPEAT DOMAIN-CONTAINING PROTEIN 39-RELATED"/>
    <property type="match status" value="1"/>
</dbReference>
<reference evidence="6" key="1">
    <citation type="submission" date="2018-06" db="EMBL/GenBank/DDBJ databases">
        <title>Genome assembly of Danube salmon.</title>
        <authorList>
            <person name="Macqueen D.J."/>
            <person name="Gundappa M.K."/>
        </authorList>
    </citation>
    <scope>NUCLEOTIDE SEQUENCE [LARGE SCALE GENOMIC DNA]</scope>
</reference>
<keyword evidence="1" id="KW-0677">Repeat</keyword>
<feature type="repeat" description="ANK" evidence="3">
    <location>
        <begin position="57"/>
        <end position="89"/>
    </location>
</feature>
<dbReference type="InterPro" id="IPR036770">
    <property type="entry name" value="Ankyrin_rpt-contain_sf"/>
</dbReference>
<reference evidence="5" key="3">
    <citation type="submission" date="2025-09" db="UniProtKB">
        <authorList>
            <consortium name="Ensembl"/>
        </authorList>
    </citation>
    <scope>IDENTIFICATION</scope>
</reference>
<dbReference type="PROSITE" id="PS50088">
    <property type="entry name" value="ANK_REPEAT"/>
    <property type="match status" value="2"/>
</dbReference>
<dbReference type="PRINTS" id="PR01415">
    <property type="entry name" value="ANKYRIN"/>
</dbReference>
<dbReference type="InterPro" id="IPR002110">
    <property type="entry name" value="Ankyrin_rpt"/>
</dbReference>
<keyword evidence="2 3" id="KW-0040">ANK repeat</keyword>
<organism evidence="5 6">
    <name type="scientific">Hucho hucho</name>
    <name type="common">huchen</name>
    <dbReference type="NCBI Taxonomy" id="62062"/>
    <lineage>
        <taxon>Eukaryota</taxon>
        <taxon>Metazoa</taxon>
        <taxon>Chordata</taxon>
        <taxon>Craniata</taxon>
        <taxon>Vertebrata</taxon>
        <taxon>Euteleostomi</taxon>
        <taxon>Actinopterygii</taxon>
        <taxon>Neopterygii</taxon>
        <taxon>Teleostei</taxon>
        <taxon>Protacanthopterygii</taxon>
        <taxon>Salmoniformes</taxon>
        <taxon>Salmonidae</taxon>
        <taxon>Salmoninae</taxon>
        <taxon>Hucho</taxon>
    </lineage>
</organism>
<protein>
    <submittedName>
        <fullName evidence="5">Ankyrin repeat domain 31</fullName>
    </submittedName>
</protein>
<evidence type="ECO:0000256" key="3">
    <source>
        <dbReference type="PROSITE-ProRule" id="PRU00023"/>
    </source>
</evidence>
<evidence type="ECO:0000256" key="1">
    <source>
        <dbReference type="ARBA" id="ARBA00022737"/>
    </source>
</evidence>
<dbReference type="PROSITE" id="PS50297">
    <property type="entry name" value="ANK_REP_REGION"/>
    <property type="match status" value="2"/>
</dbReference>
<sequence>MQGDTQWIRGMLSLGPDVNMADNAGWTPLHEAVSHGHYEISKYLIQAGALVNCTGDNGTTPLLDAVEQGDLQIAELLLKHGADPLLKNNNGQTAYSNTTEPCLIKLMEKNIPKNKMKALAASTRRLADSSQLSPSQSGTGRKLRRLPAQADQTSTDQERYQHRRTTTRSETSNTDQQR</sequence>
<dbReference type="PANTHER" id="PTHR24171:SF8">
    <property type="entry name" value="BRCA1-ASSOCIATED RING DOMAIN PROTEIN 1"/>
    <property type="match status" value="1"/>
</dbReference>
<feature type="compositionally biased region" description="Polar residues" evidence="4">
    <location>
        <begin position="169"/>
        <end position="178"/>
    </location>
</feature>
<dbReference type="GO" id="GO:0031436">
    <property type="term" value="C:BRCA1-BARD1 complex"/>
    <property type="evidence" value="ECO:0007669"/>
    <property type="project" value="TreeGrafter"/>
</dbReference>
<evidence type="ECO:0000256" key="2">
    <source>
        <dbReference type="ARBA" id="ARBA00023043"/>
    </source>
</evidence>
<dbReference type="Proteomes" id="UP000314982">
    <property type="component" value="Unassembled WGS sequence"/>
</dbReference>
<reference evidence="5" key="2">
    <citation type="submission" date="2025-08" db="UniProtKB">
        <authorList>
            <consortium name="Ensembl"/>
        </authorList>
    </citation>
    <scope>IDENTIFICATION</scope>
</reference>